<dbReference type="InterPro" id="IPR014955">
    <property type="entry name" value="DUF1826"/>
</dbReference>
<organism evidence="1 2">
    <name type="scientific">Thalassomonas viridans</name>
    <dbReference type="NCBI Taxonomy" id="137584"/>
    <lineage>
        <taxon>Bacteria</taxon>
        <taxon>Pseudomonadati</taxon>
        <taxon>Pseudomonadota</taxon>
        <taxon>Gammaproteobacteria</taxon>
        <taxon>Alteromonadales</taxon>
        <taxon>Colwelliaceae</taxon>
        <taxon>Thalassomonas</taxon>
    </lineage>
</organism>
<reference evidence="1 2" key="2">
    <citation type="journal article" date="2022" name="Mar. Drugs">
        <title>Bioassay-Guided Fractionation Leads to the Detection of Cholic Acid Generated by the Rare Thalassomonas sp.</title>
        <authorList>
            <person name="Pheiffer F."/>
            <person name="Schneider Y.K."/>
            <person name="Hansen E.H."/>
            <person name="Andersen J.H."/>
            <person name="Isaksson J."/>
            <person name="Busche T."/>
            <person name="R C."/>
            <person name="Kalinowski J."/>
            <person name="Zyl L.V."/>
            <person name="Trindade M."/>
        </authorList>
    </citation>
    <scope>NUCLEOTIDE SEQUENCE [LARGE SCALE GENOMIC DNA]</scope>
    <source>
        <strain evidence="1 2">XOM25</strain>
    </source>
</reference>
<dbReference type="AlphaFoldDB" id="A0AAE9Z2Z4"/>
<name>A0AAE9Z2Z4_9GAMM</name>
<reference evidence="1 2" key="1">
    <citation type="journal article" date="2015" name="Genome Announc.">
        <title>Draft Genome Sequences of Marine Isolates of Thalassomonas viridans and Thalassomonas actiniarum.</title>
        <authorList>
            <person name="Olonade I."/>
            <person name="van Zyl L.J."/>
            <person name="Trindade M."/>
        </authorList>
    </citation>
    <scope>NUCLEOTIDE SEQUENCE [LARGE SCALE GENOMIC DNA]</scope>
    <source>
        <strain evidence="1 2">XOM25</strain>
    </source>
</reference>
<dbReference type="Proteomes" id="UP000032352">
    <property type="component" value="Chromosome"/>
</dbReference>
<keyword evidence="2" id="KW-1185">Reference proteome</keyword>
<gene>
    <name evidence="1" type="ORF">SG34_027950</name>
</gene>
<sequence>MTNSAAAIATNSPAINTRRTSISEQPSVLTDIYQDDVNLAVWQHTSSDTLINSVKALINKMPHLKTVITVTPEDAYTQISEHLTDLEAKDELCQHISTLVDMFCTLFDLKRAGLRLTLLDRPMCPKFHVDKVPCRLVTTFYGTATEWLPHETLDRSKLGAGCQGLPDESSGLMRAQSDIQKLTPGDVALLKGEGWFGNENAGLVHRSPALSPNEHRLLLTLDFVD</sequence>
<accession>A0AAE9Z2Z4</accession>
<dbReference type="KEGG" id="tvd:SG34_027950"/>
<evidence type="ECO:0000313" key="1">
    <source>
        <dbReference type="EMBL" id="WDE05089.1"/>
    </source>
</evidence>
<evidence type="ECO:0000313" key="2">
    <source>
        <dbReference type="Proteomes" id="UP000032352"/>
    </source>
</evidence>
<proteinExistence type="predicted"/>
<protein>
    <submittedName>
        <fullName evidence="1">DUF1826 domain-containing protein</fullName>
    </submittedName>
</protein>
<dbReference type="Pfam" id="PF08856">
    <property type="entry name" value="DUF1826"/>
    <property type="match status" value="1"/>
</dbReference>
<dbReference type="EMBL" id="CP059733">
    <property type="protein sequence ID" value="WDE05089.1"/>
    <property type="molecule type" value="Genomic_DNA"/>
</dbReference>
<dbReference type="RefSeq" id="WP_044838806.1">
    <property type="nucleotide sequence ID" value="NZ_CP059733.1"/>
</dbReference>